<proteinExistence type="predicted"/>
<accession>A0A3M7QMG2</accession>
<name>A0A3M7QMG2_BRAPC</name>
<dbReference type="AlphaFoldDB" id="A0A3M7QMG2"/>
<dbReference type="Proteomes" id="UP000276133">
    <property type="component" value="Unassembled WGS sequence"/>
</dbReference>
<keyword evidence="2" id="KW-1185">Reference proteome</keyword>
<protein>
    <submittedName>
        <fullName evidence="1">Uncharacterized protein</fullName>
    </submittedName>
</protein>
<reference evidence="1 2" key="1">
    <citation type="journal article" date="2018" name="Sci. Rep.">
        <title>Genomic signatures of local adaptation to the degree of environmental predictability in rotifers.</title>
        <authorList>
            <person name="Franch-Gras L."/>
            <person name="Hahn C."/>
            <person name="Garcia-Roger E.M."/>
            <person name="Carmona M.J."/>
            <person name="Serra M."/>
            <person name="Gomez A."/>
        </authorList>
    </citation>
    <scope>NUCLEOTIDE SEQUENCE [LARGE SCALE GENOMIC DNA]</scope>
    <source>
        <strain evidence="1">HYR1</strain>
    </source>
</reference>
<sequence>MASKRAKNQPPELNWINDLLPKAMWRKKLFLVKALVLNLNKKLNRKENLLRIFSVRQKIFKEKILQR</sequence>
<comment type="caution">
    <text evidence="1">The sequence shown here is derived from an EMBL/GenBank/DDBJ whole genome shotgun (WGS) entry which is preliminary data.</text>
</comment>
<evidence type="ECO:0000313" key="1">
    <source>
        <dbReference type="EMBL" id="RNA12175.1"/>
    </source>
</evidence>
<organism evidence="1 2">
    <name type="scientific">Brachionus plicatilis</name>
    <name type="common">Marine rotifer</name>
    <name type="synonym">Brachionus muelleri</name>
    <dbReference type="NCBI Taxonomy" id="10195"/>
    <lineage>
        <taxon>Eukaryota</taxon>
        <taxon>Metazoa</taxon>
        <taxon>Spiralia</taxon>
        <taxon>Gnathifera</taxon>
        <taxon>Rotifera</taxon>
        <taxon>Eurotatoria</taxon>
        <taxon>Monogononta</taxon>
        <taxon>Pseudotrocha</taxon>
        <taxon>Ploima</taxon>
        <taxon>Brachionidae</taxon>
        <taxon>Brachionus</taxon>
    </lineage>
</organism>
<evidence type="ECO:0000313" key="2">
    <source>
        <dbReference type="Proteomes" id="UP000276133"/>
    </source>
</evidence>
<gene>
    <name evidence="1" type="ORF">BpHYR1_033175</name>
</gene>
<dbReference type="EMBL" id="REGN01005752">
    <property type="protein sequence ID" value="RNA12175.1"/>
    <property type="molecule type" value="Genomic_DNA"/>
</dbReference>